<reference evidence="2" key="1">
    <citation type="submission" date="2016-06" db="EMBL/GenBank/DDBJ databases">
        <authorList>
            <person name="Varghese N."/>
            <person name="Submissions Spin"/>
        </authorList>
    </citation>
    <scope>NUCLEOTIDE SEQUENCE [LARGE SCALE GENOMIC DNA]</scope>
    <source>
        <strain evidence="2">DSM 44983</strain>
    </source>
</reference>
<sequence>MEIPAGLSWVRQTPEGREWLATLPRWRDECARQWSLRLGEPFPYAFASLAMPAELPDGTAAVLKLQYPDPDSRHEADALAYWDGEAAVRLLAHDPRRRALLVERCRPGSPLHELPADEAVDVVAALLPRLWRRAAGPFTPLAEEAAGWRHRLPERWERAGRPYGRRLVDAALDRLDRLVDTQGEQVLVNQDMHAGNVLRATREPWLVIDPKPLLGEREFAVVPIVRGVELGHSPAGVRRRLDRITGALGLDRERVADWTVAHCLAWSLDGDKVFTNQVEVASWLVDGP</sequence>
<proteinExistence type="predicted"/>
<dbReference type="Pfam" id="PF04655">
    <property type="entry name" value="APH_6_hur"/>
    <property type="match status" value="1"/>
</dbReference>
<protein>
    <submittedName>
        <fullName evidence="1">Streptomycin 6-kinase</fullName>
    </submittedName>
</protein>
<dbReference type="GO" id="GO:0016301">
    <property type="term" value="F:kinase activity"/>
    <property type="evidence" value="ECO:0007669"/>
    <property type="project" value="UniProtKB-KW"/>
</dbReference>
<dbReference type="RefSeq" id="WP_067315374.1">
    <property type="nucleotide sequence ID" value="NZ_LRMV01000273.1"/>
</dbReference>
<dbReference type="GO" id="GO:0016773">
    <property type="term" value="F:phosphotransferase activity, alcohol group as acceptor"/>
    <property type="evidence" value="ECO:0007669"/>
    <property type="project" value="InterPro"/>
</dbReference>
<dbReference type="OrthoDB" id="3638028at2"/>
<gene>
    <name evidence="1" type="ORF">GA0070623_4801</name>
</gene>
<keyword evidence="2" id="KW-1185">Reference proteome</keyword>
<dbReference type="EMBL" id="LT607752">
    <property type="protein sequence ID" value="SCG79875.1"/>
    <property type="molecule type" value="Genomic_DNA"/>
</dbReference>
<dbReference type="Proteomes" id="UP000198226">
    <property type="component" value="Chromosome I"/>
</dbReference>
<dbReference type="InterPro" id="IPR011009">
    <property type="entry name" value="Kinase-like_dom_sf"/>
</dbReference>
<evidence type="ECO:0000313" key="2">
    <source>
        <dbReference type="Proteomes" id="UP000198226"/>
    </source>
</evidence>
<keyword evidence="1" id="KW-0808">Transferase</keyword>
<dbReference type="InterPro" id="IPR006748">
    <property type="entry name" value="NH2Glyco/OHUrea_AB-resist_kin"/>
</dbReference>
<dbReference type="AlphaFoldDB" id="A0A125Q0M7"/>
<dbReference type="GO" id="GO:0019748">
    <property type="term" value="P:secondary metabolic process"/>
    <property type="evidence" value="ECO:0007669"/>
    <property type="project" value="InterPro"/>
</dbReference>
<accession>A0A125Q0M7</accession>
<dbReference type="SUPFAM" id="SSF56112">
    <property type="entry name" value="Protein kinase-like (PK-like)"/>
    <property type="match status" value="1"/>
</dbReference>
<organism evidence="1 2">
    <name type="scientific">Micromonospora rifamycinica</name>
    <dbReference type="NCBI Taxonomy" id="291594"/>
    <lineage>
        <taxon>Bacteria</taxon>
        <taxon>Bacillati</taxon>
        <taxon>Actinomycetota</taxon>
        <taxon>Actinomycetes</taxon>
        <taxon>Micromonosporales</taxon>
        <taxon>Micromonosporaceae</taxon>
        <taxon>Micromonospora</taxon>
    </lineage>
</organism>
<name>A0A125Q0M7_9ACTN</name>
<keyword evidence="1" id="KW-0418">Kinase</keyword>
<evidence type="ECO:0000313" key="1">
    <source>
        <dbReference type="EMBL" id="SCG79875.1"/>
    </source>
</evidence>